<sequence>MTKTFYFATSNRGKFAEAQEKFRAAGLKLKRKPVDLLEIQSDDLVEISRISARELAKTFKKPFFVEDAGLFVKALNGFPGPYS</sequence>
<reference evidence="3 4" key="1">
    <citation type="journal article" name="Nat. Commun.">
        <title>Undinarchaeota illuminate DPANN phylogeny and the impact of gene transfer on archaeal evolution.</title>
        <authorList>
            <person name="Dombrowski N."/>
            <person name="Williams T.A."/>
            <person name="Sun J."/>
            <person name="Woodcroft B.J."/>
            <person name="Lee J.H."/>
            <person name="Minh B.Q."/>
            <person name="Rinke C."/>
            <person name="Spang A."/>
        </authorList>
    </citation>
    <scope>NUCLEOTIDE SEQUENCE [LARGE SCALE GENOMIC DNA]</scope>
    <source>
        <strain evidence="3">MAG_bin1129</strain>
    </source>
</reference>
<dbReference type="GO" id="GO:0005737">
    <property type="term" value="C:cytoplasm"/>
    <property type="evidence" value="ECO:0007669"/>
    <property type="project" value="TreeGrafter"/>
</dbReference>
<dbReference type="EMBL" id="DVAB01000044">
    <property type="protein sequence ID" value="HIK00908.1"/>
    <property type="molecule type" value="Genomic_DNA"/>
</dbReference>
<dbReference type="Gene3D" id="3.90.950.10">
    <property type="match status" value="1"/>
</dbReference>
<dbReference type="GO" id="GO:0047429">
    <property type="term" value="F:nucleoside triphosphate diphosphatase activity"/>
    <property type="evidence" value="ECO:0007669"/>
    <property type="project" value="InterPro"/>
</dbReference>
<name>A0A832XM97_9ARCH</name>
<comment type="similarity">
    <text evidence="1">Belongs to the HAM1 NTPase family.</text>
</comment>
<dbReference type="PANTHER" id="PTHR11067:SF9">
    <property type="entry name" value="INOSINE TRIPHOSPHATE PYROPHOSPHATASE"/>
    <property type="match status" value="1"/>
</dbReference>
<dbReference type="InterPro" id="IPR002637">
    <property type="entry name" value="RdgB/HAM1"/>
</dbReference>
<dbReference type="GO" id="GO:0009143">
    <property type="term" value="P:nucleoside triphosphate catabolic process"/>
    <property type="evidence" value="ECO:0007669"/>
    <property type="project" value="InterPro"/>
</dbReference>
<evidence type="ECO:0000256" key="1">
    <source>
        <dbReference type="ARBA" id="ARBA00008023"/>
    </source>
</evidence>
<dbReference type="InterPro" id="IPR029001">
    <property type="entry name" value="ITPase-like_fam"/>
</dbReference>
<protein>
    <submittedName>
        <fullName evidence="3">Non-canonical purine NTP pyrophosphatase</fullName>
    </submittedName>
</protein>
<dbReference type="Proteomes" id="UP000646946">
    <property type="component" value="Unassembled WGS sequence"/>
</dbReference>
<feature type="non-terminal residue" evidence="3">
    <location>
        <position position="83"/>
    </location>
</feature>
<comment type="caution">
    <text evidence="3">The sequence shown here is derived from an EMBL/GenBank/DDBJ whole genome shotgun (WGS) entry which is preliminary data.</text>
</comment>
<proteinExistence type="inferred from homology"/>
<accession>A0A832XM97</accession>
<evidence type="ECO:0000313" key="3">
    <source>
        <dbReference type="EMBL" id="HIK00908.1"/>
    </source>
</evidence>
<gene>
    <name evidence="3" type="ORF">H1016_05235</name>
</gene>
<dbReference type="Pfam" id="PF01725">
    <property type="entry name" value="Ham1p_like"/>
    <property type="match status" value="1"/>
</dbReference>
<evidence type="ECO:0000256" key="2">
    <source>
        <dbReference type="ARBA" id="ARBA00022801"/>
    </source>
</evidence>
<dbReference type="SUPFAM" id="SSF52972">
    <property type="entry name" value="ITPase-like"/>
    <property type="match status" value="1"/>
</dbReference>
<evidence type="ECO:0000313" key="4">
    <source>
        <dbReference type="Proteomes" id="UP000646946"/>
    </source>
</evidence>
<dbReference type="PANTHER" id="PTHR11067">
    <property type="entry name" value="INOSINE TRIPHOSPHATE PYROPHOSPHATASE/HAM1 PROTEIN"/>
    <property type="match status" value="1"/>
</dbReference>
<keyword evidence="2" id="KW-0378">Hydrolase</keyword>
<keyword evidence="4" id="KW-1185">Reference proteome</keyword>
<organism evidence="3 4">
    <name type="scientific">Candidatus Naiadarchaeum limnaeum</name>
    <dbReference type="NCBI Taxonomy" id="2756139"/>
    <lineage>
        <taxon>Archaea</taxon>
        <taxon>Candidatus Undinarchaeota</taxon>
        <taxon>Candidatus Undinarchaeia</taxon>
        <taxon>Candidatus Naiadarchaeales</taxon>
        <taxon>Candidatus Naiadarchaeaceae</taxon>
        <taxon>Candidatus Naiadarchaeum</taxon>
    </lineage>
</organism>
<dbReference type="AlphaFoldDB" id="A0A832XM97"/>